<keyword evidence="7 12" id="KW-0132">Cell division</keyword>
<keyword evidence="8 14" id="KW-0812">Transmembrane</keyword>
<dbReference type="EMBL" id="NRSJ01000065">
    <property type="protein sequence ID" value="MBK1707126.1"/>
    <property type="molecule type" value="Genomic_DNA"/>
</dbReference>
<sequence>MPRRRTVANTARRRQLKGPHPPRLSAWLAQHRKSAGSTLQQLLRQPVATLMTAAVVAIALALPTALFVVAENVKALGGDWQPSAAVSLFLETGIDETAGAALKRQIADDPAVTSVELISRAEGLTEFREYSGLGSAVDQLIANPLPVVLEVHLRPSALEETVLEPLLSRLQSMPEVQFLREDAEWAQRFEAMLELLQSGAALLAILLGLGVLLVVGNTIRLEIENHREAIRILCLVGATAAFARRPFLYSGAWYGLLGGSLAWLLVSAMIWLLEGQVAHLASLYHTSFALRGLGPAEVPLLLASSTLLGVLGSWIATARHLGIADAP</sequence>
<feature type="compositionally biased region" description="Basic residues" evidence="13">
    <location>
        <begin position="1"/>
        <end position="17"/>
    </location>
</feature>
<comment type="function">
    <text evidence="12">Part of the ABC transporter FtsEX involved in cellular division.</text>
</comment>
<evidence type="ECO:0000256" key="6">
    <source>
        <dbReference type="ARBA" id="ARBA00022519"/>
    </source>
</evidence>
<evidence type="ECO:0000256" key="9">
    <source>
        <dbReference type="ARBA" id="ARBA00022989"/>
    </source>
</evidence>
<comment type="subunit">
    <text evidence="3">Forms a membrane-associated complex with FtsE.</text>
</comment>
<dbReference type="InterPro" id="IPR004513">
    <property type="entry name" value="FtsX"/>
</dbReference>
<dbReference type="NCBIfam" id="TIGR00439">
    <property type="entry name" value="FtsX_Gneg"/>
    <property type="match status" value="1"/>
</dbReference>
<feature type="transmembrane region" description="Helical" evidence="14">
    <location>
        <begin position="253"/>
        <end position="273"/>
    </location>
</feature>
<keyword evidence="18" id="KW-1185">Reference proteome</keyword>
<evidence type="ECO:0000256" key="4">
    <source>
        <dbReference type="ARBA" id="ARBA00021907"/>
    </source>
</evidence>
<dbReference type="InterPro" id="IPR047590">
    <property type="entry name" value="FtsX_proteobact-type"/>
</dbReference>
<evidence type="ECO:0000256" key="8">
    <source>
        <dbReference type="ARBA" id="ARBA00022692"/>
    </source>
</evidence>
<comment type="similarity">
    <text evidence="2 12">Belongs to the ABC-4 integral membrane protein family. FtsX subfamily.</text>
</comment>
<keyword evidence="5 12" id="KW-1003">Cell membrane</keyword>
<reference evidence="17" key="2">
    <citation type="journal article" date="2020" name="Microorganisms">
        <title>Osmotic Adaptation and Compatible Solute Biosynthesis of Phototrophic Bacteria as Revealed from Genome Analyses.</title>
        <authorList>
            <person name="Imhoff J.F."/>
            <person name="Rahn T."/>
            <person name="Kunzel S."/>
            <person name="Keller A."/>
            <person name="Neulinger S.C."/>
        </authorList>
    </citation>
    <scope>NUCLEOTIDE SEQUENCE</scope>
    <source>
        <strain evidence="17">DSM 11080</strain>
    </source>
</reference>
<evidence type="ECO:0000256" key="10">
    <source>
        <dbReference type="ARBA" id="ARBA00023136"/>
    </source>
</evidence>
<dbReference type="PANTHER" id="PTHR47755:SF1">
    <property type="entry name" value="CELL DIVISION PROTEIN FTSX"/>
    <property type="match status" value="1"/>
</dbReference>
<dbReference type="GO" id="GO:0005886">
    <property type="term" value="C:plasma membrane"/>
    <property type="evidence" value="ECO:0007669"/>
    <property type="project" value="UniProtKB-SubCell"/>
</dbReference>
<evidence type="ECO:0000256" key="2">
    <source>
        <dbReference type="ARBA" id="ARBA00007379"/>
    </source>
</evidence>
<dbReference type="GO" id="GO:0051301">
    <property type="term" value="P:cell division"/>
    <property type="evidence" value="ECO:0007669"/>
    <property type="project" value="UniProtKB-KW"/>
</dbReference>
<evidence type="ECO:0000256" key="3">
    <source>
        <dbReference type="ARBA" id="ARBA00011160"/>
    </source>
</evidence>
<evidence type="ECO:0000256" key="7">
    <source>
        <dbReference type="ARBA" id="ARBA00022618"/>
    </source>
</evidence>
<feature type="domain" description="ABC3 transporter permease C-terminal" evidence="15">
    <location>
        <begin position="202"/>
        <end position="319"/>
    </location>
</feature>
<reference evidence="17" key="1">
    <citation type="submission" date="2017-08" db="EMBL/GenBank/DDBJ databases">
        <authorList>
            <person name="Imhoff J.F."/>
            <person name="Rahn T."/>
            <person name="Kuenzel S."/>
            <person name="Neulinger S.C."/>
        </authorList>
    </citation>
    <scope>NUCLEOTIDE SEQUENCE</scope>
    <source>
        <strain evidence="17">DSM 11080</strain>
    </source>
</reference>
<keyword evidence="10 12" id="KW-0472">Membrane</keyword>
<evidence type="ECO:0000259" key="15">
    <source>
        <dbReference type="Pfam" id="PF02687"/>
    </source>
</evidence>
<organism evidence="17 18">
    <name type="scientific">Halochromatium glycolicum</name>
    <dbReference type="NCBI Taxonomy" id="85075"/>
    <lineage>
        <taxon>Bacteria</taxon>
        <taxon>Pseudomonadati</taxon>
        <taxon>Pseudomonadota</taxon>
        <taxon>Gammaproteobacteria</taxon>
        <taxon>Chromatiales</taxon>
        <taxon>Chromatiaceae</taxon>
        <taxon>Halochromatium</taxon>
    </lineage>
</organism>
<evidence type="ECO:0000256" key="1">
    <source>
        <dbReference type="ARBA" id="ARBA00004429"/>
    </source>
</evidence>
<keyword evidence="11 12" id="KW-0131">Cell cycle</keyword>
<evidence type="ECO:0000256" key="14">
    <source>
        <dbReference type="SAM" id="Phobius"/>
    </source>
</evidence>
<evidence type="ECO:0000256" key="5">
    <source>
        <dbReference type="ARBA" id="ARBA00022475"/>
    </source>
</evidence>
<keyword evidence="6 12" id="KW-0997">Cell inner membrane</keyword>
<protein>
    <recommendedName>
        <fullName evidence="4 12">Cell division protein FtsX</fullName>
    </recommendedName>
</protein>
<feature type="region of interest" description="Disordered" evidence="13">
    <location>
        <begin position="1"/>
        <end position="23"/>
    </location>
</feature>
<evidence type="ECO:0000313" key="17">
    <source>
        <dbReference type="EMBL" id="MBK1707126.1"/>
    </source>
</evidence>
<dbReference type="PIRSF" id="PIRSF003097">
    <property type="entry name" value="FtsX"/>
    <property type="match status" value="1"/>
</dbReference>
<dbReference type="PANTHER" id="PTHR47755">
    <property type="entry name" value="CELL DIVISION PROTEIN FTSX"/>
    <property type="match status" value="1"/>
</dbReference>
<dbReference type="Pfam" id="PF18075">
    <property type="entry name" value="FtsX_ECD"/>
    <property type="match status" value="1"/>
</dbReference>
<comment type="caution">
    <text evidence="17">The sequence shown here is derived from an EMBL/GenBank/DDBJ whole genome shotgun (WGS) entry which is preliminary data.</text>
</comment>
<evidence type="ECO:0000313" key="18">
    <source>
        <dbReference type="Proteomes" id="UP001296776"/>
    </source>
</evidence>
<gene>
    <name evidence="17" type="ORF">CKO40_21970</name>
</gene>
<dbReference type="Gene3D" id="3.30.70.3040">
    <property type="match status" value="1"/>
</dbReference>
<dbReference type="RefSeq" id="WP_200348603.1">
    <property type="nucleotide sequence ID" value="NZ_NRSJ01000065.1"/>
</dbReference>
<evidence type="ECO:0000256" key="13">
    <source>
        <dbReference type="SAM" id="MobiDB-lite"/>
    </source>
</evidence>
<dbReference type="Pfam" id="PF02687">
    <property type="entry name" value="FtsX"/>
    <property type="match status" value="1"/>
</dbReference>
<proteinExistence type="inferred from homology"/>
<evidence type="ECO:0000259" key="16">
    <source>
        <dbReference type="Pfam" id="PF18075"/>
    </source>
</evidence>
<comment type="subcellular location">
    <subcellularLocation>
        <location evidence="1">Cell inner membrane</location>
        <topology evidence="1">Multi-pass membrane protein</topology>
    </subcellularLocation>
</comment>
<dbReference type="AlphaFoldDB" id="A0AAJ0U8C3"/>
<dbReference type="InterPro" id="IPR003838">
    <property type="entry name" value="ABC3_permease_C"/>
</dbReference>
<feature type="domain" description="FtsX extracellular" evidence="16">
    <location>
        <begin position="85"/>
        <end position="177"/>
    </location>
</feature>
<dbReference type="Proteomes" id="UP001296776">
    <property type="component" value="Unassembled WGS sequence"/>
</dbReference>
<feature type="transmembrane region" description="Helical" evidence="14">
    <location>
        <begin position="47"/>
        <end position="70"/>
    </location>
</feature>
<name>A0AAJ0U8C3_9GAMM</name>
<feature type="transmembrane region" description="Helical" evidence="14">
    <location>
        <begin position="195"/>
        <end position="217"/>
    </location>
</feature>
<evidence type="ECO:0000256" key="11">
    <source>
        <dbReference type="ARBA" id="ARBA00023306"/>
    </source>
</evidence>
<dbReference type="InterPro" id="IPR040690">
    <property type="entry name" value="FtsX_ECD"/>
</dbReference>
<keyword evidence="9 14" id="KW-1133">Transmembrane helix</keyword>
<accession>A0AAJ0U8C3</accession>
<evidence type="ECO:0000256" key="12">
    <source>
        <dbReference type="PIRNR" id="PIRNR003097"/>
    </source>
</evidence>
<dbReference type="GO" id="GO:0032153">
    <property type="term" value="C:cell division site"/>
    <property type="evidence" value="ECO:0007669"/>
    <property type="project" value="TreeGrafter"/>
</dbReference>